<feature type="compositionally biased region" description="Low complexity" evidence="2">
    <location>
        <begin position="180"/>
        <end position="191"/>
    </location>
</feature>
<evidence type="ECO:0000313" key="3">
    <source>
        <dbReference type="EMBL" id="GAA3844581.1"/>
    </source>
</evidence>
<proteinExistence type="predicted"/>
<evidence type="ECO:0008006" key="5">
    <source>
        <dbReference type="Google" id="ProtNLM"/>
    </source>
</evidence>
<sequence>MVNSGGNDILADREIDFSSALRGYDRREVDAYIRRLRARAGHLASELEEKERRLSELGGDTSVPLQVVGSGNIGARVERIIAQAELEAREIREQAEKDAAEIRKAYEDQADEARRQREDLAKQANEEALAMIRRAEQEVERLRGTRQTLLAQLVRIGEIIDSAAEQAARTPELHPPALPLLPTGTEEAVAAESDEDDAVAEVVEAETAEAPESDVDETETPADEIPDAPEPRKPAETGKISPAILAAKARRQAKQEKAAAAAEN</sequence>
<protein>
    <recommendedName>
        <fullName evidence="5">Antigen 84</fullName>
    </recommendedName>
</protein>
<evidence type="ECO:0000256" key="1">
    <source>
        <dbReference type="SAM" id="Coils"/>
    </source>
</evidence>
<evidence type="ECO:0000313" key="4">
    <source>
        <dbReference type="Proteomes" id="UP001501624"/>
    </source>
</evidence>
<reference evidence="4" key="1">
    <citation type="journal article" date="2019" name="Int. J. Syst. Evol. Microbiol.">
        <title>The Global Catalogue of Microorganisms (GCM) 10K type strain sequencing project: providing services to taxonomists for standard genome sequencing and annotation.</title>
        <authorList>
            <consortium name="The Broad Institute Genomics Platform"/>
            <consortium name="The Broad Institute Genome Sequencing Center for Infectious Disease"/>
            <person name="Wu L."/>
            <person name="Ma J."/>
        </authorList>
    </citation>
    <scope>NUCLEOTIDE SEQUENCE [LARGE SCALE GENOMIC DNA]</scope>
    <source>
        <strain evidence="4">JCM 17017</strain>
    </source>
</reference>
<dbReference type="Gene3D" id="6.10.250.660">
    <property type="match status" value="1"/>
</dbReference>
<dbReference type="EMBL" id="BAABCM010000014">
    <property type="protein sequence ID" value="GAA3844581.1"/>
    <property type="molecule type" value="Genomic_DNA"/>
</dbReference>
<feature type="coiled-coil region" evidence="1">
    <location>
        <begin position="33"/>
        <end position="152"/>
    </location>
</feature>
<accession>A0ABP7JIP4</accession>
<dbReference type="RefSeq" id="WP_237338734.1">
    <property type="nucleotide sequence ID" value="NZ_BAABCM010000014.1"/>
</dbReference>
<evidence type="ECO:0000256" key="2">
    <source>
        <dbReference type="SAM" id="MobiDB-lite"/>
    </source>
</evidence>
<comment type="caution">
    <text evidence="3">The sequence shown here is derived from an EMBL/GenBank/DDBJ whole genome shotgun (WGS) entry which is preliminary data.</text>
</comment>
<dbReference type="NCBIfam" id="TIGR03544">
    <property type="entry name" value="DivI1A_domain"/>
    <property type="match status" value="1"/>
</dbReference>
<feature type="region of interest" description="Disordered" evidence="2">
    <location>
        <begin position="167"/>
        <end position="264"/>
    </location>
</feature>
<keyword evidence="1" id="KW-0175">Coiled coil</keyword>
<keyword evidence="4" id="KW-1185">Reference proteome</keyword>
<dbReference type="InterPro" id="IPR019933">
    <property type="entry name" value="DivIVA_domain"/>
</dbReference>
<feature type="compositionally biased region" description="Acidic residues" evidence="2">
    <location>
        <begin position="192"/>
        <end position="227"/>
    </location>
</feature>
<gene>
    <name evidence="3" type="ORF">GCM10022380_73480</name>
</gene>
<dbReference type="Proteomes" id="UP001501624">
    <property type="component" value="Unassembled WGS sequence"/>
</dbReference>
<organism evidence="3 4">
    <name type="scientific">Amycolatopsis tucumanensis</name>
    <dbReference type="NCBI Taxonomy" id="401106"/>
    <lineage>
        <taxon>Bacteria</taxon>
        <taxon>Bacillati</taxon>
        <taxon>Actinomycetota</taxon>
        <taxon>Actinomycetes</taxon>
        <taxon>Pseudonocardiales</taxon>
        <taxon>Pseudonocardiaceae</taxon>
        <taxon>Amycolatopsis</taxon>
    </lineage>
</organism>
<name>A0ABP7JIP4_9PSEU</name>